<evidence type="ECO:0000313" key="2">
    <source>
        <dbReference type="Proteomes" id="UP000298347"/>
    </source>
</evidence>
<sequence length="296" mass="34788">MEEKFDIKKWRAERPMDYKLAMNIINQASSKNKAFQIIYQVTRLYLPNILYKYFSLTEDISLNNSKLETLMNQKTYMSNVKDLNDPFDGKAYFYRPEQLKKYEILAAHGSKLIDDFSTFTKIASFTENGINSMPMWAHYSNNHRGFCISYNMKDQRNIQLSSCTFPVQYINQRIDVTDLVDYQTGQVISEVEKCVKDGKKEILYDDLSLIFMIAFFSNIKHKTWSYEKEFRCVTGGTAKDTSFFTAIPMEIYIGINCSPLHVKRLVEIAEQLKIPAYKMRFDKYSTNYDLSYQKLI</sequence>
<dbReference type="AlphaFoldDB" id="A0A4Z0GHY5"/>
<accession>A0A4Z0GHY5</accession>
<evidence type="ECO:0000313" key="1">
    <source>
        <dbReference type="EMBL" id="TGA96344.1"/>
    </source>
</evidence>
<name>A0A4Z0GHY5_9BACL</name>
<comment type="caution">
    <text evidence="1">The sequence shown here is derived from an EMBL/GenBank/DDBJ whole genome shotgun (WGS) entry which is preliminary data.</text>
</comment>
<organism evidence="1 2">
    <name type="scientific">Sporolactobacillus shoreae</name>
    <dbReference type="NCBI Taxonomy" id="1465501"/>
    <lineage>
        <taxon>Bacteria</taxon>
        <taxon>Bacillati</taxon>
        <taxon>Bacillota</taxon>
        <taxon>Bacilli</taxon>
        <taxon>Bacillales</taxon>
        <taxon>Sporolactobacillaceae</taxon>
        <taxon>Sporolactobacillus</taxon>
    </lineage>
</organism>
<dbReference type="OrthoDB" id="190848at2"/>
<gene>
    <name evidence="1" type="ORF">E4665_15885</name>
</gene>
<dbReference type="Pfam" id="PF11185">
    <property type="entry name" value="DUF2971"/>
    <property type="match status" value="1"/>
</dbReference>
<proteinExistence type="predicted"/>
<dbReference type="Proteomes" id="UP000298347">
    <property type="component" value="Unassembled WGS sequence"/>
</dbReference>
<dbReference type="InterPro" id="IPR021352">
    <property type="entry name" value="DUF2971"/>
</dbReference>
<dbReference type="EMBL" id="SRJD01000026">
    <property type="protein sequence ID" value="TGA96344.1"/>
    <property type="molecule type" value="Genomic_DNA"/>
</dbReference>
<keyword evidence="2" id="KW-1185">Reference proteome</keyword>
<dbReference type="RefSeq" id="WP_135349783.1">
    <property type="nucleotide sequence ID" value="NZ_SRJD01000026.1"/>
</dbReference>
<reference evidence="1 2" key="1">
    <citation type="journal article" date="2015" name="Int. J. Syst. Evol. Microbiol.">
        <title>Sporolactobacillus shoreae sp. nov. and Sporolactobacillus spathodeae sp. nov., two spore-forming lactic acid bacteria isolated from tree barks in Thailand.</title>
        <authorList>
            <person name="Thamacharoensuk T."/>
            <person name="Kitahara M."/>
            <person name="Ohkuma M."/>
            <person name="Thongchul N."/>
            <person name="Tanasupawat S."/>
        </authorList>
    </citation>
    <scope>NUCLEOTIDE SEQUENCE [LARGE SCALE GENOMIC DNA]</scope>
    <source>
        <strain evidence="1 2">BK92</strain>
    </source>
</reference>
<protein>
    <submittedName>
        <fullName evidence="1">DUF2971 domain-containing protein</fullName>
    </submittedName>
</protein>